<dbReference type="EMBL" id="FRBW01000001">
    <property type="protein sequence ID" value="SHL52776.1"/>
    <property type="molecule type" value="Genomic_DNA"/>
</dbReference>
<reference evidence="2 3" key="1">
    <citation type="submission" date="2016-11" db="EMBL/GenBank/DDBJ databases">
        <authorList>
            <person name="Jaros S."/>
            <person name="Januszkiewicz K."/>
            <person name="Wedrychowicz H."/>
        </authorList>
    </citation>
    <scope>NUCLEOTIDE SEQUENCE [LARGE SCALE GENOMIC DNA]</scope>
    <source>
        <strain evidence="2 3">DSM 22153</strain>
    </source>
</reference>
<feature type="transmembrane region" description="Helical" evidence="1">
    <location>
        <begin position="88"/>
        <end position="111"/>
    </location>
</feature>
<keyword evidence="1" id="KW-0812">Transmembrane</keyword>
<dbReference type="Proteomes" id="UP000186002">
    <property type="component" value="Unassembled WGS sequence"/>
</dbReference>
<sequence length="296" mass="33347">MGGEEGEGLMDQWWTFRRHLIRLLERLGAFLAVLLIIALSLALSGFLAAEALILAERALKLLMVCFALVLASHLLLQGAGFLREVWSLFALAVLALSFMLEWPGLLALLLLRLFPALGLWPELAALLWAGKYLVRMIRQLLRGLLALLILFACAVLLLTAAFADLYPDHFGTLSRSFFTLVHVLDLLGSEANGLGSLAIWLVMTVWALAALLCLAHCLRLLMPDFWQTLELEEELELVQEATSEMKLMQLETRLLSEEFAVEAEAERLLIRAETDRILREVEGLRRQMQRFTRPRG</sequence>
<accession>A0A1M7BD39</accession>
<evidence type="ECO:0000256" key="1">
    <source>
        <dbReference type="SAM" id="Phobius"/>
    </source>
</evidence>
<feature type="transmembrane region" description="Helical" evidence="1">
    <location>
        <begin position="197"/>
        <end position="218"/>
    </location>
</feature>
<name>A0A1M7BD39_9HYPH</name>
<gene>
    <name evidence="2" type="ORF">SAMN05444272_0793</name>
</gene>
<keyword evidence="3" id="KW-1185">Reference proteome</keyword>
<keyword evidence="1" id="KW-1133">Transmembrane helix</keyword>
<dbReference type="AlphaFoldDB" id="A0A1M7BD39"/>
<evidence type="ECO:0008006" key="4">
    <source>
        <dbReference type="Google" id="ProtNLM"/>
    </source>
</evidence>
<evidence type="ECO:0000313" key="2">
    <source>
        <dbReference type="EMBL" id="SHL52776.1"/>
    </source>
</evidence>
<protein>
    <recommendedName>
        <fullName evidence="4">Ion transporter</fullName>
    </recommendedName>
</protein>
<feature type="transmembrane region" description="Helical" evidence="1">
    <location>
        <begin position="58"/>
        <end position="76"/>
    </location>
</feature>
<feature type="transmembrane region" description="Helical" evidence="1">
    <location>
        <begin position="27"/>
        <end position="52"/>
    </location>
</feature>
<keyword evidence="1" id="KW-0472">Membrane</keyword>
<feature type="transmembrane region" description="Helical" evidence="1">
    <location>
        <begin position="141"/>
        <end position="163"/>
    </location>
</feature>
<evidence type="ECO:0000313" key="3">
    <source>
        <dbReference type="Proteomes" id="UP000186002"/>
    </source>
</evidence>
<organism evidence="2 3">
    <name type="scientific">Roseibium suaedae</name>
    <dbReference type="NCBI Taxonomy" id="735517"/>
    <lineage>
        <taxon>Bacteria</taxon>
        <taxon>Pseudomonadati</taxon>
        <taxon>Pseudomonadota</taxon>
        <taxon>Alphaproteobacteria</taxon>
        <taxon>Hyphomicrobiales</taxon>
        <taxon>Stappiaceae</taxon>
        <taxon>Roseibium</taxon>
    </lineage>
</organism>
<proteinExistence type="predicted"/>